<keyword evidence="2" id="KW-1185">Reference proteome</keyword>
<accession>A0ABP9J7Z2</accession>
<protein>
    <submittedName>
        <fullName evidence="1">Uncharacterized protein</fullName>
    </submittedName>
</protein>
<reference evidence="2" key="1">
    <citation type="journal article" date="2019" name="Int. J. Syst. Evol. Microbiol.">
        <title>The Global Catalogue of Microorganisms (GCM) 10K type strain sequencing project: providing services to taxonomists for standard genome sequencing and annotation.</title>
        <authorList>
            <consortium name="The Broad Institute Genomics Platform"/>
            <consortium name="The Broad Institute Genome Sequencing Center for Infectious Disease"/>
            <person name="Wu L."/>
            <person name="Ma J."/>
        </authorList>
    </citation>
    <scope>NUCLEOTIDE SEQUENCE [LARGE SCALE GENOMIC DNA]</scope>
    <source>
        <strain evidence="2">JCM 18409</strain>
    </source>
</reference>
<evidence type="ECO:0000313" key="2">
    <source>
        <dbReference type="Proteomes" id="UP001501759"/>
    </source>
</evidence>
<name>A0ABP9J7Z2_9ACTN</name>
<comment type="caution">
    <text evidence="1">The sequence shown here is derived from an EMBL/GenBank/DDBJ whole genome shotgun (WGS) entry which is preliminary data.</text>
</comment>
<gene>
    <name evidence="1" type="ORF">GCM10023335_53360</name>
</gene>
<dbReference type="Proteomes" id="UP001501759">
    <property type="component" value="Unassembled WGS sequence"/>
</dbReference>
<evidence type="ECO:0000313" key="1">
    <source>
        <dbReference type="EMBL" id="GAA5021905.1"/>
    </source>
</evidence>
<dbReference type="EMBL" id="BAABKB010000021">
    <property type="protein sequence ID" value="GAA5021905.1"/>
    <property type="molecule type" value="Genomic_DNA"/>
</dbReference>
<proteinExistence type="predicted"/>
<sequence length="144" mass="16372">MGASRWIYFTDKGGNAQAALDQLRERVFQQSWRHQEPSLDTLEDLMESGILEEEGGTHSVIDVDRVIETDDVDYEEDGTVRMVVPQEMLEYFGEEKPTRDVVERVYKASASDLPPMFRGSGCCAPVYDPQGNQVEWVFWGMTGD</sequence>
<organism evidence="1 2">
    <name type="scientific">Streptomyces siamensis</name>
    <dbReference type="NCBI Taxonomy" id="1274986"/>
    <lineage>
        <taxon>Bacteria</taxon>
        <taxon>Bacillati</taxon>
        <taxon>Actinomycetota</taxon>
        <taxon>Actinomycetes</taxon>
        <taxon>Kitasatosporales</taxon>
        <taxon>Streptomycetaceae</taxon>
        <taxon>Streptomyces</taxon>
    </lineage>
</organism>